<proteinExistence type="predicted"/>
<dbReference type="Proteomes" id="UP000324222">
    <property type="component" value="Unassembled WGS sequence"/>
</dbReference>
<dbReference type="EMBL" id="VSRR010014156">
    <property type="protein sequence ID" value="MPC56682.1"/>
    <property type="molecule type" value="Genomic_DNA"/>
</dbReference>
<accession>A0A5B7GCN7</accession>
<protein>
    <submittedName>
        <fullName evidence="1">Uncharacterized protein</fullName>
    </submittedName>
</protein>
<evidence type="ECO:0000313" key="2">
    <source>
        <dbReference type="Proteomes" id="UP000324222"/>
    </source>
</evidence>
<dbReference type="AlphaFoldDB" id="A0A5B7GCN7"/>
<organism evidence="1 2">
    <name type="scientific">Portunus trituberculatus</name>
    <name type="common">Swimming crab</name>
    <name type="synonym">Neptunus trituberculatus</name>
    <dbReference type="NCBI Taxonomy" id="210409"/>
    <lineage>
        <taxon>Eukaryota</taxon>
        <taxon>Metazoa</taxon>
        <taxon>Ecdysozoa</taxon>
        <taxon>Arthropoda</taxon>
        <taxon>Crustacea</taxon>
        <taxon>Multicrustacea</taxon>
        <taxon>Malacostraca</taxon>
        <taxon>Eumalacostraca</taxon>
        <taxon>Eucarida</taxon>
        <taxon>Decapoda</taxon>
        <taxon>Pleocyemata</taxon>
        <taxon>Brachyura</taxon>
        <taxon>Eubrachyura</taxon>
        <taxon>Portunoidea</taxon>
        <taxon>Portunidae</taxon>
        <taxon>Portuninae</taxon>
        <taxon>Portunus</taxon>
    </lineage>
</organism>
<keyword evidence="2" id="KW-1185">Reference proteome</keyword>
<sequence length="101" mass="11625">MYKCSEKNRRGTVVVQWNPVCFGLRGVSKHTGSYPVHGPSQRLVLKEQLELRGEGGWQLETGKVLSSSKNWWLKKRPCDAMRCTEEKQRERLGEENGAFVF</sequence>
<name>A0A5B7GCN7_PORTR</name>
<comment type="caution">
    <text evidence="1">The sequence shown here is derived from an EMBL/GenBank/DDBJ whole genome shotgun (WGS) entry which is preliminary data.</text>
</comment>
<gene>
    <name evidence="1" type="ORF">E2C01_050647</name>
</gene>
<reference evidence="1 2" key="1">
    <citation type="submission" date="2019-05" db="EMBL/GenBank/DDBJ databases">
        <title>Another draft genome of Portunus trituberculatus and its Hox gene families provides insights of decapod evolution.</title>
        <authorList>
            <person name="Jeong J.-H."/>
            <person name="Song I."/>
            <person name="Kim S."/>
            <person name="Choi T."/>
            <person name="Kim D."/>
            <person name="Ryu S."/>
            <person name="Kim W."/>
        </authorList>
    </citation>
    <scope>NUCLEOTIDE SEQUENCE [LARGE SCALE GENOMIC DNA]</scope>
    <source>
        <tissue evidence="1">Muscle</tissue>
    </source>
</reference>
<evidence type="ECO:0000313" key="1">
    <source>
        <dbReference type="EMBL" id="MPC56682.1"/>
    </source>
</evidence>